<proteinExistence type="predicted"/>
<name>A0A484IAI0_9ARCH</name>
<keyword evidence="2" id="KW-0418">Kinase</keyword>
<dbReference type="KEGG" id="nfn:NFRAN_0703"/>
<accession>A0A484IAI0</accession>
<dbReference type="Pfam" id="PF00069">
    <property type="entry name" value="Pkinase"/>
    <property type="match status" value="1"/>
</dbReference>
<evidence type="ECO:0000259" key="1">
    <source>
        <dbReference type="PROSITE" id="PS50011"/>
    </source>
</evidence>
<keyword evidence="2" id="KW-0808">Transferase</keyword>
<dbReference type="InterPro" id="IPR011009">
    <property type="entry name" value="Kinase-like_dom_sf"/>
</dbReference>
<evidence type="ECO:0000313" key="3">
    <source>
        <dbReference type="Proteomes" id="UP000294299"/>
    </source>
</evidence>
<dbReference type="Proteomes" id="UP000294299">
    <property type="component" value="Chromosome NFRAN"/>
</dbReference>
<dbReference type="SMART" id="SM00220">
    <property type="entry name" value="S_TKc"/>
    <property type="match status" value="1"/>
</dbReference>
<organism evidence="2 3">
    <name type="scientific">Candidatus Nitrosocosmicus franklandianus</name>
    <dbReference type="NCBI Taxonomy" id="1798806"/>
    <lineage>
        <taxon>Archaea</taxon>
        <taxon>Nitrososphaerota</taxon>
        <taxon>Nitrososphaeria</taxon>
        <taxon>Nitrososphaerales</taxon>
        <taxon>Nitrososphaeraceae</taxon>
        <taxon>Candidatus Nitrosocosmicus</taxon>
    </lineage>
</organism>
<dbReference type="PROSITE" id="PS50011">
    <property type="entry name" value="PROTEIN_KINASE_DOM"/>
    <property type="match status" value="1"/>
</dbReference>
<dbReference type="PANTHER" id="PTHR44167">
    <property type="entry name" value="OVARIAN-SPECIFIC SERINE/THREONINE-PROTEIN KINASE LOK-RELATED"/>
    <property type="match status" value="1"/>
</dbReference>
<reference evidence="2 3" key="1">
    <citation type="submission" date="2019-02" db="EMBL/GenBank/DDBJ databases">
        <authorList>
            <person name="Lehtovirta-Morley E L."/>
        </authorList>
    </citation>
    <scope>NUCLEOTIDE SEQUENCE [LARGE SCALE GENOMIC DNA]</scope>
    <source>
        <strain evidence="2">NFRAN1</strain>
    </source>
</reference>
<gene>
    <name evidence="2" type="ORF">NFRAN_0703</name>
</gene>
<dbReference type="InterPro" id="IPR000719">
    <property type="entry name" value="Prot_kinase_dom"/>
</dbReference>
<protein>
    <submittedName>
        <fullName evidence="2">Serine/threonine-protein kinase</fullName>
    </submittedName>
</protein>
<sequence>MVLKTKMTKSYDFELGEPIYVEQLNMICNVEKEMGSGTQGKVYSLISPDNSLLALKWYFPSMATREQLEILKSLVDKQSPSDKFLWPIALVESDKKEGFGYVMPLKENRFKSFGLWLSRKIDPSFKVLLTACYEICKSFHLLHSKGFCYQDLSLNNLYFDPCTGEIRIGDTDNIIINGSEKGNVIGTPKFMAPEIITHKALPNTQTDLYSLAVLLFYILFVNHPLEGKAESNIKSLDVPAMTKLYGLNPVFIFDPVDSSNHPDPVYHKNALIFWKIYPEFFKNLFIKAFTEGIRDPLHGRVRETEWQIALLQLRDSIYYCNKCGSENFFYPINVEVSRLRNINKNITNYDNSVSTVLQSMLHLKENDYYLTCWNPRCQNTSHKVMYIIIDERYFITLNHDTRIFLHHVDPCNRYDFSHVIAAVTKHPVDDEVWGLKNTSSRIWKVEKPNSKAFEVLPNQNLLLSPNITIDFGTSKGIIYY</sequence>
<dbReference type="PANTHER" id="PTHR44167:SF24">
    <property type="entry name" value="SERINE_THREONINE-PROTEIN KINASE CHK2"/>
    <property type="match status" value="1"/>
</dbReference>
<dbReference type="SUPFAM" id="SSF56112">
    <property type="entry name" value="Protein kinase-like (PK-like)"/>
    <property type="match status" value="1"/>
</dbReference>
<dbReference type="GO" id="GO:0005524">
    <property type="term" value="F:ATP binding"/>
    <property type="evidence" value="ECO:0007669"/>
    <property type="project" value="InterPro"/>
</dbReference>
<keyword evidence="3" id="KW-1185">Reference proteome</keyword>
<dbReference type="Gene3D" id="1.10.510.10">
    <property type="entry name" value="Transferase(Phosphotransferase) domain 1"/>
    <property type="match status" value="1"/>
</dbReference>
<feature type="domain" description="Protein kinase" evidence="1">
    <location>
        <begin position="28"/>
        <end position="319"/>
    </location>
</feature>
<dbReference type="AlphaFoldDB" id="A0A484IAI0"/>
<dbReference type="GO" id="GO:0004672">
    <property type="term" value="F:protein kinase activity"/>
    <property type="evidence" value="ECO:0007669"/>
    <property type="project" value="InterPro"/>
</dbReference>
<dbReference type="EMBL" id="LR216287">
    <property type="protein sequence ID" value="VFJ13025.1"/>
    <property type="molecule type" value="Genomic_DNA"/>
</dbReference>
<evidence type="ECO:0000313" key="2">
    <source>
        <dbReference type="EMBL" id="VFJ13025.1"/>
    </source>
</evidence>